<dbReference type="PANTHER" id="PTHR48228">
    <property type="entry name" value="SUCCINYL-COA--D-CITRAMALATE COA-TRANSFERASE"/>
    <property type="match status" value="1"/>
</dbReference>
<feature type="region of interest" description="Disordered" evidence="1">
    <location>
        <begin position="1"/>
        <end position="32"/>
    </location>
</feature>
<dbReference type="InterPro" id="IPR003673">
    <property type="entry name" value="CoA-Trfase_fam_III"/>
</dbReference>
<name>A0A2I2KJW9_9ACTN</name>
<gene>
    <name evidence="2" type="ORF">FRACA_120018</name>
</gene>
<evidence type="ECO:0000313" key="3">
    <source>
        <dbReference type="Proteomes" id="UP000234331"/>
    </source>
</evidence>
<protein>
    <submittedName>
        <fullName evidence="2">CoA-transferase family III</fullName>
    </submittedName>
</protein>
<accession>A0A2I2KJW9</accession>
<keyword evidence="3" id="KW-1185">Reference proteome</keyword>
<proteinExistence type="predicted"/>
<evidence type="ECO:0000313" key="2">
    <source>
        <dbReference type="EMBL" id="SNQ45955.1"/>
    </source>
</evidence>
<dbReference type="AlphaFoldDB" id="A0A2I2KJW9"/>
<dbReference type="GO" id="GO:0016740">
    <property type="term" value="F:transferase activity"/>
    <property type="evidence" value="ECO:0007669"/>
    <property type="project" value="UniProtKB-KW"/>
</dbReference>
<dbReference type="Gene3D" id="3.40.50.10540">
    <property type="entry name" value="Crotonobetainyl-coa:carnitine coa-transferase, domain 1"/>
    <property type="match status" value="1"/>
</dbReference>
<dbReference type="Proteomes" id="UP000234331">
    <property type="component" value="Unassembled WGS sequence"/>
</dbReference>
<dbReference type="SUPFAM" id="SSF89796">
    <property type="entry name" value="CoA-transferase family III (CaiB/BaiF)"/>
    <property type="match status" value="2"/>
</dbReference>
<keyword evidence="2" id="KW-0808">Transferase</keyword>
<organism evidence="2 3">
    <name type="scientific">Frankia canadensis</name>
    <dbReference type="NCBI Taxonomy" id="1836972"/>
    <lineage>
        <taxon>Bacteria</taxon>
        <taxon>Bacillati</taxon>
        <taxon>Actinomycetota</taxon>
        <taxon>Actinomycetes</taxon>
        <taxon>Frankiales</taxon>
        <taxon>Frankiaceae</taxon>
        <taxon>Frankia</taxon>
    </lineage>
</organism>
<reference evidence="2 3" key="1">
    <citation type="submission" date="2017-06" db="EMBL/GenBank/DDBJ databases">
        <authorList>
            <person name="Kim H.J."/>
            <person name="Triplett B.A."/>
        </authorList>
    </citation>
    <scope>NUCLEOTIDE SEQUENCE [LARGE SCALE GENOMIC DNA]</scope>
    <source>
        <strain evidence="2">FRACA_ARgP5</strain>
    </source>
</reference>
<dbReference type="Pfam" id="PF02515">
    <property type="entry name" value="CoA_transf_3"/>
    <property type="match status" value="1"/>
</dbReference>
<feature type="compositionally biased region" description="Low complexity" evidence="1">
    <location>
        <begin position="18"/>
        <end position="27"/>
    </location>
</feature>
<feature type="region of interest" description="Disordered" evidence="1">
    <location>
        <begin position="492"/>
        <end position="527"/>
    </location>
</feature>
<evidence type="ECO:0000256" key="1">
    <source>
        <dbReference type="SAM" id="MobiDB-lite"/>
    </source>
</evidence>
<dbReference type="InterPro" id="IPR023606">
    <property type="entry name" value="CoA-Trfase_III_dom_1_sf"/>
</dbReference>
<dbReference type="InterPro" id="IPR050509">
    <property type="entry name" value="CoA-transferase_III"/>
</dbReference>
<dbReference type="PANTHER" id="PTHR48228:SF5">
    <property type="entry name" value="ALPHA-METHYLACYL-COA RACEMASE"/>
    <property type="match status" value="1"/>
</dbReference>
<sequence length="527" mass="54167">MSSRGSTPAPDDTRATVAAPAPLADAPSPDPLDELGAVLTAQGLLETSRGLVAARAVPAGPFDDAPALAWAQSGLMWLTGQPRRAPLAPGAPVLGRAVAAARLFASLAGQMGHAVVPDVPSLLGGRAALMGLRRAGRTSANGSCRLLRTADDWIAVNLARPADVEAIDALVGVLGQDVGAGTSPACPDPRAQPGAQVTDQAWQVLDAAVRRLPAGEVADMAHLLAIPASVLRTGRRPSPVRRVAVPGARPGGPVGSGHGGPLVVDLSAMWAGPLCARLLGQVGMRVIKVESARRPDGARQGDPDFYDWLHEDQRSVALDFESESGRARLHRLVDEADVVIESSRPRALEQLGLDAARAVAVQPGKVWLSITGYGRGDGVAGRGAQPVSFGDDAAVGGGLVAWERSGAAASPVFCGDAIADPLTGLFAALAVVASLARGGGSLLDVPLRDVSAWVADSPSAPRGHRPPPWQVTGSDEDGWMVAQAGRSQRVLPPRAPWVDGAGHEVRPRRAPSSGAHTQAVLEELGPR</sequence>
<dbReference type="EMBL" id="FZMO01000024">
    <property type="protein sequence ID" value="SNQ45955.1"/>
    <property type="molecule type" value="Genomic_DNA"/>
</dbReference>